<name>A0A4Y2BQM2_ARAVE</name>
<accession>A0A4Y2BQM2</accession>
<dbReference type="AlphaFoldDB" id="A0A4Y2BQM2"/>
<feature type="signal peptide" evidence="2">
    <location>
        <begin position="1"/>
        <end position="22"/>
    </location>
</feature>
<protein>
    <submittedName>
        <fullName evidence="3">Uncharacterized protein</fullName>
    </submittedName>
</protein>
<keyword evidence="4" id="KW-1185">Reference proteome</keyword>
<keyword evidence="1" id="KW-0472">Membrane</keyword>
<keyword evidence="1" id="KW-1133">Transmembrane helix</keyword>
<sequence length="167" mass="19254">MKEIILFYVSAAFVLIFHLSWSLLEYDSPTPCICYCHYASLDFPDTPKELEYGVEYRGTTNIAKCSCHDFLEPMLKRNHLLSHSAQICQICECQTIREPGCESESMSFTSMFFTVSHTLLVVSALLAFYTVFSGYFPQQNYKTIVDKIYRYVPLQNQMDMGETARIS</sequence>
<evidence type="ECO:0000256" key="2">
    <source>
        <dbReference type="SAM" id="SignalP"/>
    </source>
</evidence>
<evidence type="ECO:0000313" key="3">
    <source>
        <dbReference type="EMBL" id="GBL94502.1"/>
    </source>
</evidence>
<gene>
    <name evidence="3" type="ORF">AVEN_235602_1</name>
</gene>
<feature type="chain" id="PRO_5021195243" evidence="2">
    <location>
        <begin position="23"/>
        <end position="167"/>
    </location>
</feature>
<comment type="caution">
    <text evidence="3">The sequence shown here is derived from an EMBL/GenBank/DDBJ whole genome shotgun (WGS) entry which is preliminary data.</text>
</comment>
<evidence type="ECO:0000313" key="4">
    <source>
        <dbReference type="Proteomes" id="UP000499080"/>
    </source>
</evidence>
<organism evidence="3 4">
    <name type="scientific">Araneus ventricosus</name>
    <name type="common">Orbweaver spider</name>
    <name type="synonym">Epeira ventricosa</name>
    <dbReference type="NCBI Taxonomy" id="182803"/>
    <lineage>
        <taxon>Eukaryota</taxon>
        <taxon>Metazoa</taxon>
        <taxon>Ecdysozoa</taxon>
        <taxon>Arthropoda</taxon>
        <taxon>Chelicerata</taxon>
        <taxon>Arachnida</taxon>
        <taxon>Araneae</taxon>
        <taxon>Araneomorphae</taxon>
        <taxon>Entelegynae</taxon>
        <taxon>Araneoidea</taxon>
        <taxon>Araneidae</taxon>
        <taxon>Araneus</taxon>
    </lineage>
</organism>
<dbReference type="Proteomes" id="UP000499080">
    <property type="component" value="Unassembled WGS sequence"/>
</dbReference>
<keyword evidence="1" id="KW-0812">Transmembrane</keyword>
<dbReference type="EMBL" id="BGPR01000103">
    <property type="protein sequence ID" value="GBL94502.1"/>
    <property type="molecule type" value="Genomic_DNA"/>
</dbReference>
<reference evidence="3 4" key="1">
    <citation type="journal article" date="2019" name="Sci. Rep.">
        <title>Orb-weaving spider Araneus ventricosus genome elucidates the spidroin gene catalogue.</title>
        <authorList>
            <person name="Kono N."/>
            <person name="Nakamura H."/>
            <person name="Ohtoshi R."/>
            <person name="Moran D.A.P."/>
            <person name="Shinohara A."/>
            <person name="Yoshida Y."/>
            <person name="Fujiwara M."/>
            <person name="Mori M."/>
            <person name="Tomita M."/>
            <person name="Arakawa K."/>
        </authorList>
    </citation>
    <scope>NUCLEOTIDE SEQUENCE [LARGE SCALE GENOMIC DNA]</scope>
</reference>
<evidence type="ECO:0000256" key="1">
    <source>
        <dbReference type="SAM" id="Phobius"/>
    </source>
</evidence>
<keyword evidence="2" id="KW-0732">Signal</keyword>
<feature type="transmembrane region" description="Helical" evidence="1">
    <location>
        <begin position="111"/>
        <end position="132"/>
    </location>
</feature>
<proteinExistence type="predicted"/>